<sequence>MRFRTRAVSGIGAVLIAGLVLTGCSTPDAATSSTPAKPPTTTEAPVAEPTTPVLLPSGSAEENLPYFDHVNAQTLAANPASDGRAFVDGLVAAGFDKAAMEVTLDTTTIGKPADSIQFSVKWNEYCLIGQNGDGVGGYHSTVGRVLGTGTCLIGKTRPIDW</sequence>
<feature type="region of interest" description="Disordered" evidence="1">
    <location>
        <begin position="28"/>
        <end position="52"/>
    </location>
</feature>
<evidence type="ECO:0000313" key="5">
    <source>
        <dbReference type="Proteomes" id="UP000282460"/>
    </source>
</evidence>
<dbReference type="AlphaFoldDB" id="A0A3L7J8X7"/>
<feature type="chain" id="PRO_5017972993" description="DUF6993 domain-containing protein" evidence="2">
    <location>
        <begin position="30"/>
        <end position="161"/>
    </location>
</feature>
<keyword evidence="2" id="KW-0732">Signal</keyword>
<evidence type="ECO:0000313" key="4">
    <source>
        <dbReference type="EMBL" id="RLQ85911.1"/>
    </source>
</evidence>
<feature type="signal peptide" evidence="2">
    <location>
        <begin position="1"/>
        <end position="29"/>
    </location>
</feature>
<protein>
    <recommendedName>
        <fullName evidence="3">DUF6993 domain-containing protein</fullName>
    </recommendedName>
</protein>
<dbReference type="Pfam" id="PF22504">
    <property type="entry name" value="DUF6993"/>
    <property type="match status" value="1"/>
</dbReference>
<dbReference type="InterPro" id="IPR054262">
    <property type="entry name" value="DUF6993"/>
</dbReference>
<evidence type="ECO:0000259" key="3">
    <source>
        <dbReference type="Pfam" id="PF22504"/>
    </source>
</evidence>
<evidence type="ECO:0000256" key="1">
    <source>
        <dbReference type="SAM" id="MobiDB-lite"/>
    </source>
</evidence>
<feature type="domain" description="DUF6993" evidence="3">
    <location>
        <begin position="72"/>
        <end position="155"/>
    </location>
</feature>
<dbReference type="OrthoDB" id="5125712at2"/>
<dbReference type="EMBL" id="RCWJ01000001">
    <property type="protein sequence ID" value="RLQ85911.1"/>
    <property type="molecule type" value="Genomic_DNA"/>
</dbReference>
<gene>
    <name evidence="4" type="ORF">D9V28_03405</name>
</gene>
<dbReference type="PROSITE" id="PS51257">
    <property type="entry name" value="PROKAR_LIPOPROTEIN"/>
    <property type="match status" value="1"/>
</dbReference>
<comment type="caution">
    <text evidence="4">The sequence shown here is derived from an EMBL/GenBank/DDBJ whole genome shotgun (WGS) entry which is preliminary data.</text>
</comment>
<name>A0A3L7J8X7_9MICO</name>
<dbReference type="Proteomes" id="UP000282460">
    <property type="component" value="Unassembled WGS sequence"/>
</dbReference>
<evidence type="ECO:0000256" key="2">
    <source>
        <dbReference type="SAM" id="SignalP"/>
    </source>
</evidence>
<proteinExistence type="predicted"/>
<accession>A0A3L7J8X7</accession>
<reference evidence="4 5" key="1">
    <citation type="submission" date="2018-10" db="EMBL/GenBank/DDBJ databases">
        <authorList>
            <person name="Li J."/>
        </authorList>
    </citation>
    <scope>NUCLEOTIDE SEQUENCE [LARGE SCALE GENOMIC DNA]</scope>
    <source>
        <strain evidence="4 5">ZD1-4</strain>
    </source>
</reference>
<keyword evidence="5" id="KW-1185">Reference proteome</keyword>
<organism evidence="4 5">
    <name type="scientific">Mycetocola zhadangensis</name>
    <dbReference type="NCBI Taxonomy" id="1164595"/>
    <lineage>
        <taxon>Bacteria</taxon>
        <taxon>Bacillati</taxon>
        <taxon>Actinomycetota</taxon>
        <taxon>Actinomycetes</taxon>
        <taxon>Micrococcales</taxon>
        <taxon>Microbacteriaceae</taxon>
        <taxon>Mycetocola</taxon>
    </lineage>
</organism>